<comment type="caution">
    <text evidence="1">The sequence shown here is derived from an EMBL/GenBank/DDBJ whole genome shotgun (WGS) entry which is preliminary data.</text>
</comment>
<organism evidence="1">
    <name type="scientific">marine sediment metagenome</name>
    <dbReference type="NCBI Taxonomy" id="412755"/>
    <lineage>
        <taxon>unclassified sequences</taxon>
        <taxon>metagenomes</taxon>
        <taxon>ecological metagenomes</taxon>
    </lineage>
</organism>
<dbReference type="EMBL" id="BARW01033825">
    <property type="protein sequence ID" value="GAJ13878.1"/>
    <property type="molecule type" value="Genomic_DNA"/>
</dbReference>
<proteinExistence type="predicted"/>
<gene>
    <name evidence="1" type="ORF">S12H4_53182</name>
</gene>
<protein>
    <submittedName>
        <fullName evidence="1">Uncharacterized protein</fullName>
    </submittedName>
</protein>
<evidence type="ECO:0000313" key="1">
    <source>
        <dbReference type="EMBL" id="GAJ13878.1"/>
    </source>
</evidence>
<dbReference type="AlphaFoldDB" id="X1U8J8"/>
<accession>X1U8J8</accession>
<name>X1U8J8_9ZZZZ</name>
<reference evidence="1" key="1">
    <citation type="journal article" date="2014" name="Front. Microbiol.">
        <title>High frequency of phylogenetically diverse reductive dehalogenase-homologous genes in deep subseafloor sedimentary metagenomes.</title>
        <authorList>
            <person name="Kawai M."/>
            <person name="Futagami T."/>
            <person name="Toyoda A."/>
            <person name="Takaki Y."/>
            <person name="Nishi S."/>
            <person name="Hori S."/>
            <person name="Arai W."/>
            <person name="Tsubouchi T."/>
            <person name="Morono Y."/>
            <person name="Uchiyama I."/>
            <person name="Ito T."/>
            <person name="Fujiyama A."/>
            <person name="Inagaki F."/>
            <person name="Takami H."/>
        </authorList>
    </citation>
    <scope>NUCLEOTIDE SEQUENCE</scope>
    <source>
        <strain evidence="1">Expedition CK06-06</strain>
    </source>
</reference>
<sequence>MYKVVNSGIDSLVLGFSIEKYLDSDSFRELEGSKLLAGDKMFNSKGSPIFWYGVDFIVQPRGARGYEWILRNDDVIVCIAREAKEGSVM</sequence>
<feature type="non-terminal residue" evidence="1">
    <location>
        <position position="89"/>
    </location>
</feature>